<evidence type="ECO:0008006" key="3">
    <source>
        <dbReference type="Google" id="ProtNLM"/>
    </source>
</evidence>
<proteinExistence type="predicted"/>
<dbReference type="OrthoDB" id="9807561at2"/>
<keyword evidence="2" id="KW-1185">Reference proteome</keyword>
<evidence type="ECO:0000313" key="1">
    <source>
        <dbReference type="EMBL" id="AOP33484.1"/>
    </source>
</evidence>
<dbReference type="KEGG" id="laj:A0128_06260"/>
<accession>A0A1D7UVB5</accession>
<reference evidence="1 2" key="1">
    <citation type="submission" date="2016-04" db="EMBL/GenBank/DDBJ databases">
        <title>Complete genome seqeunce of Leptospira alstonii serovar Room22.</title>
        <authorList>
            <person name="Nally J.E."/>
            <person name="Bayles D.O."/>
            <person name="Hurley D."/>
            <person name="Fanning S."/>
            <person name="McMahon B.J."/>
            <person name="Arent Z."/>
        </authorList>
    </citation>
    <scope>NUCLEOTIDE SEQUENCE [LARGE SCALE GENOMIC DNA]</scope>
    <source>
        <strain evidence="1 2">GWTS #1</strain>
    </source>
</reference>
<dbReference type="Pfam" id="PF10387">
    <property type="entry name" value="DUF2442"/>
    <property type="match status" value="1"/>
</dbReference>
<dbReference type="RefSeq" id="WP_069606721.1">
    <property type="nucleotide sequence ID" value="NZ_CP015217.1"/>
</dbReference>
<gene>
    <name evidence="1" type="ORF">A0128_06260</name>
</gene>
<dbReference type="Gene3D" id="3.30.2020.40">
    <property type="entry name" value="Uncharacterised protein PF10387, DUF2442"/>
    <property type="match status" value="1"/>
</dbReference>
<dbReference type="AlphaFoldDB" id="A0A1D7UVB5"/>
<sequence>MISSTHETRAQKVWFDTDNLWVALYDGRKLAVPLTYFPRLLQATPEQRMKVIISGGGIGLHWEEIDEDISVSGLLLGLGDQTKKSSH</sequence>
<evidence type="ECO:0000313" key="2">
    <source>
        <dbReference type="Proteomes" id="UP000094197"/>
    </source>
</evidence>
<organism evidence="1 2">
    <name type="scientific">Leptospira tipperaryensis</name>
    <dbReference type="NCBI Taxonomy" id="2564040"/>
    <lineage>
        <taxon>Bacteria</taxon>
        <taxon>Pseudomonadati</taxon>
        <taxon>Spirochaetota</taxon>
        <taxon>Spirochaetia</taxon>
        <taxon>Leptospirales</taxon>
        <taxon>Leptospiraceae</taxon>
        <taxon>Leptospira</taxon>
    </lineage>
</organism>
<dbReference type="EMBL" id="CP015217">
    <property type="protein sequence ID" value="AOP33484.1"/>
    <property type="molecule type" value="Genomic_DNA"/>
</dbReference>
<dbReference type="Proteomes" id="UP000094197">
    <property type="component" value="Chromosome 1"/>
</dbReference>
<name>A0A1D7UVB5_9LEPT</name>
<dbReference type="InterPro" id="IPR018841">
    <property type="entry name" value="DUF2442"/>
</dbReference>
<protein>
    <recommendedName>
        <fullName evidence="3">DUF2442 domain-containing protein</fullName>
    </recommendedName>
</protein>